<dbReference type="InterPro" id="IPR050520">
    <property type="entry name" value="INO80/SWR1_helicase"/>
</dbReference>
<feature type="region of interest" description="Disordered" evidence="11">
    <location>
        <begin position="1"/>
        <end position="25"/>
    </location>
</feature>
<evidence type="ECO:0000256" key="5">
    <source>
        <dbReference type="ARBA" id="ARBA00022806"/>
    </source>
</evidence>
<evidence type="ECO:0000256" key="10">
    <source>
        <dbReference type="SAM" id="Coils"/>
    </source>
</evidence>
<proteinExistence type="inferred from homology"/>
<dbReference type="Gene3D" id="1.20.120.850">
    <property type="entry name" value="SWI2/SNF2 ATPases, N-terminal domain"/>
    <property type="match status" value="1"/>
</dbReference>
<dbReference type="InterPro" id="IPR038718">
    <property type="entry name" value="SNF2-like_sf"/>
</dbReference>
<evidence type="ECO:0000256" key="11">
    <source>
        <dbReference type="SAM" id="MobiDB-lite"/>
    </source>
</evidence>
<dbReference type="InterPro" id="IPR000330">
    <property type="entry name" value="SNF2_N"/>
</dbReference>
<dbReference type="Gene3D" id="3.40.50.10810">
    <property type="entry name" value="Tandem AAA-ATPase domain"/>
    <property type="match status" value="1"/>
</dbReference>
<accession>A0A5B8MNL4</accession>
<evidence type="ECO:0000256" key="6">
    <source>
        <dbReference type="ARBA" id="ARBA00022840"/>
    </source>
</evidence>
<evidence type="ECO:0000259" key="14">
    <source>
        <dbReference type="PROSITE" id="PS51204"/>
    </source>
</evidence>
<dbReference type="GO" id="GO:0004386">
    <property type="term" value="F:helicase activity"/>
    <property type="evidence" value="ECO:0007669"/>
    <property type="project" value="UniProtKB-KW"/>
</dbReference>
<keyword evidence="4 15" id="KW-0378">Hydrolase</keyword>
<feature type="region of interest" description="Disordered" evidence="11">
    <location>
        <begin position="1245"/>
        <end position="1270"/>
    </location>
</feature>
<feature type="domain" description="HSA" evidence="14">
    <location>
        <begin position="73"/>
        <end position="153"/>
    </location>
</feature>
<dbReference type="CDD" id="cd18793">
    <property type="entry name" value="SF2_C_SNF"/>
    <property type="match status" value="1"/>
</dbReference>
<dbReference type="InterPro" id="IPR014012">
    <property type="entry name" value="HSA_dom"/>
</dbReference>
<protein>
    <submittedName>
        <fullName evidence="15">P-loop-containing nucleoside triphosphate hydrolase</fullName>
    </submittedName>
</protein>
<evidence type="ECO:0000259" key="13">
    <source>
        <dbReference type="PROSITE" id="PS51194"/>
    </source>
</evidence>
<dbReference type="Proteomes" id="UP000316726">
    <property type="component" value="Chromosome 7"/>
</dbReference>
<feature type="coiled-coil region" evidence="10">
    <location>
        <begin position="31"/>
        <end position="61"/>
    </location>
</feature>
<dbReference type="SMART" id="SM00573">
    <property type="entry name" value="HSA"/>
    <property type="match status" value="1"/>
</dbReference>
<keyword evidence="3" id="KW-0547">Nucleotide-binding</keyword>
<feature type="compositionally biased region" description="Low complexity" evidence="11">
    <location>
        <begin position="1245"/>
        <end position="1264"/>
    </location>
</feature>
<evidence type="ECO:0000256" key="1">
    <source>
        <dbReference type="ARBA" id="ARBA00004123"/>
    </source>
</evidence>
<dbReference type="InterPro" id="IPR049730">
    <property type="entry name" value="SNF2/RAD54-like_C"/>
</dbReference>
<evidence type="ECO:0000256" key="7">
    <source>
        <dbReference type="ARBA" id="ARBA00022853"/>
    </source>
</evidence>
<feature type="domain" description="Helicase C-terminal" evidence="13">
    <location>
        <begin position="1022"/>
        <end position="1177"/>
    </location>
</feature>
<dbReference type="GO" id="GO:0006338">
    <property type="term" value="P:chromatin remodeling"/>
    <property type="evidence" value="ECO:0007669"/>
    <property type="project" value="TreeGrafter"/>
</dbReference>
<evidence type="ECO:0000256" key="4">
    <source>
        <dbReference type="ARBA" id="ARBA00022801"/>
    </source>
</evidence>
<reference evidence="15 16" key="1">
    <citation type="submission" date="2018-07" db="EMBL/GenBank/DDBJ databases">
        <title>The complete nuclear genome of the prasinophyte Chloropicon primus (CCMP1205).</title>
        <authorList>
            <person name="Pombert J.-F."/>
            <person name="Otis C."/>
            <person name="Turmel M."/>
            <person name="Lemieux C."/>
        </authorList>
    </citation>
    <scope>NUCLEOTIDE SEQUENCE [LARGE SCALE GENOMIC DNA]</scope>
    <source>
        <strain evidence="15 16">CCMP1205</strain>
    </source>
</reference>
<feature type="compositionally biased region" description="Basic and acidic residues" evidence="11">
    <location>
        <begin position="379"/>
        <end position="393"/>
    </location>
</feature>
<dbReference type="Pfam" id="PF07529">
    <property type="entry name" value="HSA"/>
    <property type="match status" value="1"/>
</dbReference>
<dbReference type="GO" id="GO:0005524">
    <property type="term" value="F:ATP binding"/>
    <property type="evidence" value="ECO:0007669"/>
    <property type="project" value="UniProtKB-KW"/>
</dbReference>
<evidence type="ECO:0000256" key="8">
    <source>
        <dbReference type="ARBA" id="ARBA00023125"/>
    </source>
</evidence>
<gene>
    <name evidence="15" type="ORF">A3770_07p47760</name>
</gene>
<dbReference type="Pfam" id="PF00271">
    <property type="entry name" value="Helicase_C"/>
    <property type="match status" value="1"/>
</dbReference>
<evidence type="ECO:0000313" key="16">
    <source>
        <dbReference type="Proteomes" id="UP000316726"/>
    </source>
</evidence>
<feature type="region of interest" description="Disordered" evidence="11">
    <location>
        <begin position="317"/>
        <end position="393"/>
    </location>
</feature>
<keyword evidence="16" id="KW-1185">Reference proteome</keyword>
<dbReference type="SMART" id="SM00490">
    <property type="entry name" value="HELICc"/>
    <property type="match status" value="1"/>
</dbReference>
<keyword evidence="8" id="KW-0238">DNA-binding</keyword>
<evidence type="ECO:0000259" key="12">
    <source>
        <dbReference type="PROSITE" id="PS51192"/>
    </source>
</evidence>
<comment type="similarity">
    <text evidence="2">Belongs to the SNF2/RAD54 helicase family. SWR1 subfamily.</text>
</comment>
<evidence type="ECO:0000256" key="2">
    <source>
        <dbReference type="ARBA" id="ARBA00009220"/>
    </source>
</evidence>
<keyword evidence="6" id="KW-0067">ATP-binding</keyword>
<dbReference type="InterPro" id="IPR014001">
    <property type="entry name" value="Helicase_ATP-bd"/>
</dbReference>
<dbReference type="Gene3D" id="3.40.50.300">
    <property type="entry name" value="P-loop containing nucleotide triphosphate hydrolases"/>
    <property type="match status" value="1"/>
</dbReference>
<dbReference type="InterPro" id="IPR027417">
    <property type="entry name" value="P-loop_NTPase"/>
</dbReference>
<keyword evidence="7" id="KW-0156">Chromatin regulator</keyword>
<evidence type="ECO:0000256" key="9">
    <source>
        <dbReference type="ARBA" id="ARBA00023242"/>
    </source>
</evidence>
<feature type="coiled-coil region" evidence="10">
    <location>
        <begin position="1207"/>
        <end position="1234"/>
    </location>
</feature>
<feature type="region of interest" description="Disordered" evidence="11">
    <location>
        <begin position="426"/>
        <end position="470"/>
    </location>
</feature>
<keyword evidence="10" id="KW-0175">Coiled coil</keyword>
<comment type="subcellular location">
    <subcellularLocation>
        <location evidence="1">Nucleus</location>
    </subcellularLocation>
</comment>
<dbReference type="SUPFAM" id="SSF52540">
    <property type="entry name" value="P-loop containing nucleoside triphosphate hydrolases"/>
    <property type="match status" value="2"/>
</dbReference>
<feature type="domain" description="Helicase ATP-binding" evidence="12">
    <location>
        <begin position="502"/>
        <end position="667"/>
    </location>
</feature>
<dbReference type="FunFam" id="3.40.50.300:FF:002272">
    <property type="entry name" value="protein PHOTOPERIOD-INDEPENDENT EARLY FLOWERING 1 isoform X1"/>
    <property type="match status" value="1"/>
</dbReference>
<dbReference type="PANTHER" id="PTHR45685">
    <property type="entry name" value="HELICASE SRCAP-RELATED"/>
    <property type="match status" value="1"/>
</dbReference>
<dbReference type="PROSITE" id="PS51192">
    <property type="entry name" value="HELICASE_ATP_BIND_1"/>
    <property type="match status" value="1"/>
</dbReference>
<dbReference type="EMBL" id="CP031040">
    <property type="protein sequence ID" value="QDZ22258.1"/>
    <property type="molecule type" value="Genomic_DNA"/>
</dbReference>
<dbReference type="GO" id="GO:0000812">
    <property type="term" value="C:Swr1 complex"/>
    <property type="evidence" value="ECO:0007669"/>
    <property type="project" value="TreeGrafter"/>
</dbReference>
<dbReference type="GO" id="GO:0016887">
    <property type="term" value="F:ATP hydrolysis activity"/>
    <property type="evidence" value="ECO:0007669"/>
    <property type="project" value="TreeGrafter"/>
</dbReference>
<organism evidence="15 16">
    <name type="scientific">Chloropicon primus</name>
    <dbReference type="NCBI Taxonomy" id="1764295"/>
    <lineage>
        <taxon>Eukaryota</taxon>
        <taxon>Viridiplantae</taxon>
        <taxon>Chlorophyta</taxon>
        <taxon>Chloropicophyceae</taxon>
        <taxon>Chloropicales</taxon>
        <taxon>Chloropicaceae</taxon>
        <taxon>Chloropicon</taxon>
    </lineage>
</organism>
<feature type="compositionally biased region" description="Low complexity" evidence="11">
    <location>
        <begin position="333"/>
        <end position="343"/>
    </location>
</feature>
<evidence type="ECO:0000256" key="3">
    <source>
        <dbReference type="ARBA" id="ARBA00022741"/>
    </source>
</evidence>
<feature type="compositionally biased region" description="Acidic residues" evidence="11">
    <location>
        <begin position="263"/>
        <end position="274"/>
    </location>
</feature>
<feature type="compositionally biased region" description="Basic and acidic residues" evidence="11">
    <location>
        <begin position="233"/>
        <end position="260"/>
    </location>
</feature>
<dbReference type="STRING" id="1764295.A0A5B8MNL4"/>
<keyword evidence="9" id="KW-0539">Nucleus</keyword>
<feature type="region of interest" description="Disordered" evidence="11">
    <location>
        <begin position="205"/>
        <end position="274"/>
    </location>
</feature>
<dbReference type="PANTHER" id="PTHR45685:SF1">
    <property type="entry name" value="HELICASE SRCAP"/>
    <property type="match status" value="1"/>
</dbReference>
<name>A0A5B8MNL4_9CHLO</name>
<dbReference type="PROSITE" id="PS51204">
    <property type="entry name" value="HSA"/>
    <property type="match status" value="1"/>
</dbReference>
<dbReference type="OrthoDB" id="372624at2759"/>
<feature type="region of interest" description="Disordered" evidence="11">
    <location>
        <begin position="279"/>
        <end position="298"/>
    </location>
</feature>
<sequence length="1364" mass="156279">MVKAEGSGAMEASTSALDPVPGCDGSDARWWKKALKRAERLEREEEVLEAAKVVNERLQRKLGSRIVFTSKPLPAFPEPKRTKAHWDYLMDEMVWLAKEFQKERKWKQSQCRKFARIVERSKLDVDSRRVKREQQQVLAIRKKASELSKMVMTWWSKVERVVVHKQQHEVEKIEKHRLDKRLDRLVAKTEKCSKLLAKRVGTFMHNETPARSESMAHSQPRSQRRVTFEDQPTEDRMSDVNEATSRKLDQMFRDEARDGDYVGSDEEVDDETTIMEEERAAAREGNRGEQTKRELSTLKDENEMPIEEILKRYYASMEAEDSTGAPEGGGAEPAGAASTSGAESGRDEDNGVVVNGDIIFREDRNDTEYEMSEDEVDDEKTFAEEERLARKEGNLKQREAEELDALQKESEVPVEELLAQYRSQMMEGAGPEEEEAETPPRTPMTRKRKAESLLSSETKRTNSDVPMEDVEPCTNEVNKFKPPFLLKYSLREYQTVGLQWLAALRQKSLNGILADEMGLGKTIQTIALLADLACNHGYWGPHLIVVPTSVMLNWEMEFKKWCPAFKILTYYGTAKERQAKRQGWSKFNSFHVCITTYTLILQDKNMFRRKKWDYLILDEAHMIKNWQSQRWQTLLRFNARRRILLTGTPLQNNLMELWSLMHFLMPKIFESHDEFKEWFNNPLTSAVEGQASLSRQLVKRLHGILRPFILRRLKAEVEKKLPGKVEHIVYCKLSKRQRNLYEDYVGNSETQSTLASGNYFGVFNILMQLRKVCNHPDLFEGRAIKSAFDAKCLSLRYPKLCIMDVNVSAAEAVNLFSVGFAKAPSSASVLTSWDWDFLEAHQTPLNVFEESANAKDAKLYPKWLNSVASPTKSIVMKSILAAANKAKSWRRNRNIFFSALNSVRCGVRPMYTRNLIESVTIEKRGSILRQWKPLCVTFEGRCEGYAETLENFTFAIPKARAIMLKLWCSHPDWKKRYELDCPEDFKAKALAVMGAFHNVAARLRLFFPDRRLVQFDCGKLQQLAALLHKLKAGGHRVLIFTQMSKMLDILESFLNLYSYTYLRLDGATKPEQRQAYTQRFNTDKKIFAFILSTRSGGVGINLTGADTVIFYDSDWNPAMDHQAQDRCHRIGQTREVHIYRLVTKHTVEENIMKKSNQKRHLDHLAIQSGEFNVDFLSNAMNAQDLLGGSGGLKKGAQQQQGRAGMTAKDIRDALNNAEDDIDKEAAKVAEKEAEADMAEFVSEGGSVLEGEGGEMRAAGAGAEADTPPDGEIKENVFDFKSLEELLNPVDLYAIRFYENLYPFDPHQYVKVADVEEVKEAHVEADEDLDIQEFNEEDIHELNVVSEWDPAEARRVYRDLVGQSS</sequence>
<dbReference type="Pfam" id="PF00176">
    <property type="entry name" value="SNF2-rel_dom"/>
    <property type="match status" value="1"/>
</dbReference>
<dbReference type="CDD" id="cd18003">
    <property type="entry name" value="DEXQc_SRCAP"/>
    <property type="match status" value="1"/>
</dbReference>
<dbReference type="InterPro" id="IPR001650">
    <property type="entry name" value="Helicase_C-like"/>
</dbReference>
<dbReference type="SMART" id="SM00487">
    <property type="entry name" value="DEXDc"/>
    <property type="match status" value="1"/>
</dbReference>
<dbReference type="PROSITE" id="PS51194">
    <property type="entry name" value="HELICASE_CTER"/>
    <property type="match status" value="1"/>
</dbReference>
<feature type="compositionally biased region" description="Acidic residues" evidence="11">
    <location>
        <begin position="368"/>
        <end position="378"/>
    </location>
</feature>
<dbReference type="FunFam" id="3.40.50.10810:FF:000005">
    <property type="entry name" value="Photoperiod-independent early flowering 1"/>
    <property type="match status" value="1"/>
</dbReference>
<feature type="compositionally biased region" description="Polar residues" evidence="11">
    <location>
        <begin position="209"/>
        <end position="221"/>
    </location>
</feature>
<dbReference type="GO" id="GO:0003677">
    <property type="term" value="F:DNA binding"/>
    <property type="evidence" value="ECO:0007669"/>
    <property type="project" value="UniProtKB-KW"/>
</dbReference>
<evidence type="ECO:0000313" key="15">
    <source>
        <dbReference type="EMBL" id="QDZ22258.1"/>
    </source>
</evidence>
<dbReference type="GO" id="GO:0042393">
    <property type="term" value="F:histone binding"/>
    <property type="evidence" value="ECO:0007669"/>
    <property type="project" value="TreeGrafter"/>
</dbReference>
<keyword evidence="5" id="KW-0347">Helicase</keyword>